<dbReference type="PANTHER" id="PTHR23077:SF132">
    <property type="entry name" value="ATP-DEPENDENT ZN PROTEASE"/>
    <property type="match status" value="1"/>
</dbReference>
<dbReference type="AlphaFoldDB" id="A0A8H3EFX2"/>
<proteinExistence type="predicted"/>
<comment type="caution">
    <text evidence="3">The sequence shown here is derived from an EMBL/GenBank/DDBJ whole genome shotgun (WGS) entry which is preliminary data.</text>
</comment>
<dbReference type="Pfam" id="PF00004">
    <property type="entry name" value="AAA"/>
    <property type="match status" value="1"/>
</dbReference>
<evidence type="ECO:0000313" key="3">
    <source>
        <dbReference type="EMBL" id="CAF9904917.1"/>
    </source>
</evidence>
<dbReference type="InterPro" id="IPR003959">
    <property type="entry name" value="ATPase_AAA_core"/>
</dbReference>
<dbReference type="InterPro" id="IPR027417">
    <property type="entry name" value="P-loop_NTPase"/>
</dbReference>
<dbReference type="SMART" id="SM00382">
    <property type="entry name" value="AAA"/>
    <property type="match status" value="1"/>
</dbReference>
<dbReference type="GO" id="GO:1990275">
    <property type="term" value="F:preribosome binding"/>
    <property type="evidence" value="ECO:0007669"/>
    <property type="project" value="TreeGrafter"/>
</dbReference>
<evidence type="ECO:0000259" key="2">
    <source>
        <dbReference type="SMART" id="SM00382"/>
    </source>
</evidence>
<dbReference type="SUPFAM" id="SSF52540">
    <property type="entry name" value="P-loop containing nucleoside triphosphate hydrolases"/>
    <property type="match status" value="1"/>
</dbReference>
<dbReference type="GO" id="GO:0016887">
    <property type="term" value="F:ATP hydrolysis activity"/>
    <property type="evidence" value="ECO:0007669"/>
    <property type="project" value="InterPro"/>
</dbReference>
<gene>
    <name evidence="3" type="ORF">ALECFALPRED_010635</name>
</gene>
<sequence>MVLALLQFAAADHATAELDIVDESVQRYRYFYAGNARRGIPDQLVEAPSFAKYLYKWGTEFFMIYVVQMGFQQLQYVLKEPAEGETIMTRNSVTDKLIATVGGWQKPEDEIFIYVYDSGFWQESRDLSEQVQKSVWKDVILNENMKKTISNLMHKFFDSENIYKDIGVLWKRGVIFHGPAGNGKTISISVLMYSLFEKYEDAIPALYVKSAPQTRSIRNIFQMARYQAPCLLIFEDIDTIFTPNSRSYFLNEVDGLENNDGTFMVASTNHLDQLDPGLSGRPSRFDRNNLFPLPSEAERREKLKNRPSISFPKKLSSAIASITQDFSFAYLKEAFVSTLLAITWNRSEDGVRGGGDEEGGDLDDYELWREMNEVGQVVEG</sequence>
<organism evidence="3 4">
    <name type="scientific">Alectoria fallacina</name>
    <dbReference type="NCBI Taxonomy" id="1903189"/>
    <lineage>
        <taxon>Eukaryota</taxon>
        <taxon>Fungi</taxon>
        <taxon>Dikarya</taxon>
        <taxon>Ascomycota</taxon>
        <taxon>Pezizomycotina</taxon>
        <taxon>Lecanoromycetes</taxon>
        <taxon>OSLEUM clade</taxon>
        <taxon>Lecanoromycetidae</taxon>
        <taxon>Lecanorales</taxon>
        <taxon>Lecanorineae</taxon>
        <taxon>Parmeliaceae</taxon>
        <taxon>Alectoria</taxon>
    </lineage>
</organism>
<feature type="domain" description="AAA+ ATPase" evidence="2">
    <location>
        <begin position="170"/>
        <end position="295"/>
    </location>
</feature>
<reference evidence="3" key="1">
    <citation type="submission" date="2021-03" db="EMBL/GenBank/DDBJ databases">
        <authorList>
            <person name="Tagirdzhanova G."/>
        </authorList>
    </citation>
    <scope>NUCLEOTIDE SEQUENCE</scope>
</reference>
<evidence type="ECO:0000313" key="4">
    <source>
        <dbReference type="Proteomes" id="UP000664203"/>
    </source>
</evidence>
<feature type="chain" id="PRO_5034393015" description="AAA+ ATPase domain-containing protein" evidence="1">
    <location>
        <begin position="17"/>
        <end position="380"/>
    </location>
</feature>
<feature type="signal peptide" evidence="1">
    <location>
        <begin position="1"/>
        <end position="16"/>
    </location>
</feature>
<evidence type="ECO:0000256" key="1">
    <source>
        <dbReference type="SAM" id="SignalP"/>
    </source>
</evidence>
<dbReference type="PANTHER" id="PTHR23077">
    <property type="entry name" value="AAA-FAMILY ATPASE"/>
    <property type="match status" value="1"/>
</dbReference>
<dbReference type="GO" id="GO:0003723">
    <property type="term" value="F:RNA binding"/>
    <property type="evidence" value="ECO:0007669"/>
    <property type="project" value="TreeGrafter"/>
</dbReference>
<protein>
    <recommendedName>
        <fullName evidence="2">AAA+ ATPase domain-containing protein</fullName>
    </recommendedName>
</protein>
<accession>A0A8H3EFX2</accession>
<dbReference type="GO" id="GO:0042254">
    <property type="term" value="P:ribosome biogenesis"/>
    <property type="evidence" value="ECO:0007669"/>
    <property type="project" value="TreeGrafter"/>
</dbReference>
<keyword evidence="1" id="KW-0732">Signal</keyword>
<dbReference type="Gene3D" id="3.40.50.300">
    <property type="entry name" value="P-loop containing nucleotide triphosphate hydrolases"/>
    <property type="match status" value="1"/>
</dbReference>
<dbReference type="CDD" id="cd19481">
    <property type="entry name" value="RecA-like_protease"/>
    <property type="match status" value="1"/>
</dbReference>
<dbReference type="OrthoDB" id="2115716at2759"/>
<dbReference type="EMBL" id="CAJPDR010000009">
    <property type="protein sequence ID" value="CAF9904917.1"/>
    <property type="molecule type" value="Genomic_DNA"/>
</dbReference>
<dbReference type="Proteomes" id="UP000664203">
    <property type="component" value="Unassembled WGS sequence"/>
</dbReference>
<keyword evidence="4" id="KW-1185">Reference proteome</keyword>
<dbReference type="GO" id="GO:0005634">
    <property type="term" value="C:nucleus"/>
    <property type="evidence" value="ECO:0007669"/>
    <property type="project" value="TreeGrafter"/>
</dbReference>
<dbReference type="InterPro" id="IPR050168">
    <property type="entry name" value="AAA_ATPase_domain"/>
</dbReference>
<name>A0A8H3EFX2_9LECA</name>
<dbReference type="GO" id="GO:0005524">
    <property type="term" value="F:ATP binding"/>
    <property type="evidence" value="ECO:0007669"/>
    <property type="project" value="InterPro"/>
</dbReference>
<dbReference type="InterPro" id="IPR003593">
    <property type="entry name" value="AAA+_ATPase"/>
</dbReference>